<sequence length="225" mass="24985">MNTSEIPGLDKKTTIVILTTSGILLSWSFGSSLLASGPTSASIITYTLYLFYWFYAFKYDNPLILRLAIFGTIAGILELATDHYLVSTINSLVYPGNELMIWSSPAYMPFAWSNVILQLSFVGVLLTKRFGLLKASIFLCIAGGMYIPMYEHLAKNAGWWWYHNNTTMVLNAPLYVIVCEALISLSLPLLVYYSEHNKVGKTIGLGVAEGVWILISAIIAFHVAH</sequence>
<accession>A0A974ZZX3</accession>
<name>A0A974ZZX3_9BACT</name>
<dbReference type="Proteomes" id="UP000662783">
    <property type="component" value="Chromosome"/>
</dbReference>
<gene>
    <name evidence="3" type="ORF">JR347_13660</name>
</gene>
<keyword evidence="1" id="KW-0812">Transmembrane</keyword>
<evidence type="ECO:0000256" key="1">
    <source>
        <dbReference type="SAM" id="Phobius"/>
    </source>
</evidence>
<dbReference type="InterPro" id="IPR054258">
    <property type="entry name" value="DUF6989"/>
</dbReference>
<protein>
    <recommendedName>
        <fullName evidence="2">DUF6989 domain-containing protein</fullName>
    </recommendedName>
</protein>
<dbReference type="AlphaFoldDB" id="A0A974ZZX3"/>
<evidence type="ECO:0000313" key="3">
    <source>
        <dbReference type="EMBL" id="QSE96636.1"/>
    </source>
</evidence>
<feature type="domain" description="DUF6989" evidence="2">
    <location>
        <begin position="79"/>
        <end position="223"/>
    </location>
</feature>
<proteinExistence type="predicted"/>
<feature type="transmembrane region" description="Helical" evidence="1">
    <location>
        <begin position="203"/>
        <end position="224"/>
    </location>
</feature>
<feature type="transmembrane region" description="Helical" evidence="1">
    <location>
        <begin position="170"/>
        <end position="191"/>
    </location>
</feature>
<reference evidence="3" key="1">
    <citation type="submission" date="2021-02" db="EMBL/GenBank/DDBJ databases">
        <title>Fulvivirga sp. S481 isolated from sea water.</title>
        <authorList>
            <person name="Bae S.S."/>
            <person name="Baek K."/>
        </authorList>
    </citation>
    <scope>NUCLEOTIDE SEQUENCE</scope>
    <source>
        <strain evidence="3">S481</strain>
    </source>
</reference>
<dbReference type="RefSeq" id="WP_205721150.1">
    <property type="nucleotide sequence ID" value="NZ_CP070608.1"/>
</dbReference>
<feature type="transmembrane region" description="Helical" evidence="1">
    <location>
        <begin position="67"/>
        <end position="86"/>
    </location>
</feature>
<organism evidence="3 4">
    <name type="scientific">Fulvivirga lutea</name>
    <dbReference type="NCBI Taxonomy" id="2810512"/>
    <lineage>
        <taxon>Bacteria</taxon>
        <taxon>Pseudomonadati</taxon>
        <taxon>Bacteroidota</taxon>
        <taxon>Cytophagia</taxon>
        <taxon>Cytophagales</taxon>
        <taxon>Fulvivirgaceae</taxon>
        <taxon>Fulvivirga</taxon>
    </lineage>
</organism>
<evidence type="ECO:0000259" key="2">
    <source>
        <dbReference type="Pfam" id="PF22497"/>
    </source>
</evidence>
<dbReference type="Pfam" id="PF22497">
    <property type="entry name" value="DUF6989"/>
    <property type="match status" value="1"/>
</dbReference>
<feature type="transmembrane region" description="Helical" evidence="1">
    <location>
        <begin position="12"/>
        <end position="29"/>
    </location>
</feature>
<dbReference type="KEGG" id="fuv:JR347_13660"/>
<feature type="transmembrane region" description="Helical" evidence="1">
    <location>
        <begin position="132"/>
        <end position="150"/>
    </location>
</feature>
<dbReference type="EMBL" id="CP070608">
    <property type="protein sequence ID" value="QSE96636.1"/>
    <property type="molecule type" value="Genomic_DNA"/>
</dbReference>
<keyword evidence="4" id="KW-1185">Reference proteome</keyword>
<feature type="transmembrane region" description="Helical" evidence="1">
    <location>
        <begin position="35"/>
        <end position="55"/>
    </location>
</feature>
<keyword evidence="1" id="KW-1133">Transmembrane helix</keyword>
<evidence type="ECO:0000313" key="4">
    <source>
        <dbReference type="Proteomes" id="UP000662783"/>
    </source>
</evidence>
<keyword evidence="1" id="KW-0472">Membrane</keyword>
<feature type="transmembrane region" description="Helical" evidence="1">
    <location>
        <begin position="106"/>
        <end position="125"/>
    </location>
</feature>